<proteinExistence type="predicted"/>
<organism evidence="1">
    <name type="scientific">freshwater metagenome</name>
    <dbReference type="NCBI Taxonomy" id="449393"/>
    <lineage>
        <taxon>unclassified sequences</taxon>
        <taxon>metagenomes</taxon>
        <taxon>ecological metagenomes</taxon>
    </lineage>
</organism>
<sequence length="63" mass="7322">MAKSLDLFINSGVFFNEGVSLRYVGLWLVIVVIRDEILDGVFWHEFAELCRELRSESFVVDKN</sequence>
<protein>
    <submittedName>
        <fullName evidence="1">Unannotated protein</fullName>
    </submittedName>
</protein>
<reference evidence="1" key="1">
    <citation type="submission" date="2020-05" db="EMBL/GenBank/DDBJ databases">
        <authorList>
            <person name="Chiriac C."/>
            <person name="Salcher M."/>
            <person name="Ghai R."/>
            <person name="Kavagutti S V."/>
        </authorList>
    </citation>
    <scope>NUCLEOTIDE SEQUENCE</scope>
</reference>
<dbReference type="AlphaFoldDB" id="A0A6J7D5F7"/>
<gene>
    <name evidence="1" type="ORF">UFOPK3339_00567</name>
</gene>
<dbReference type="EMBL" id="CAFBLF010000069">
    <property type="protein sequence ID" value="CAB4864358.1"/>
    <property type="molecule type" value="Genomic_DNA"/>
</dbReference>
<dbReference type="AntiFam" id="ANF00217">
    <property type="entry name" value="Shadow ORF (opposite uvrB)"/>
</dbReference>
<evidence type="ECO:0000313" key="1">
    <source>
        <dbReference type="EMBL" id="CAB4864358.1"/>
    </source>
</evidence>
<name>A0A6J7D5F7_9ZZZZ</name>
<accession>A0A6J7D5F7</accession>